<feature type="region of interest" description="Disordered" evidence="3">
    <location>
        <begin position="171"/>
        <end position="196"/>
    </location>
</feature>
<dbReference type="AlphaFoldDB" id="A0A6V7VG87"/>
<comment type="caution">
    <text evidence="4">The sequence shown here is derived from an EMBL/GenBank/DDBJ whole genome shotgun (WGS) entry which is preliminary data.</text>
</comment>
<dbReference type="PANTHER" id="PTHR21551">
    <property type="entry name" value="TOPOISOMERASE II-ASSOCIATED PROTEIN PAT1"/>
    <property type="match status" value="1"/>
</dbReference>
<dbReference type="GO" id="GO:0003723">
    <property type="term" value="F:RNA binding"/>
    <property type="evidence" value="ECO:0007669"/>
    <property type="project" value="TreeGrafter"/>
</dbReference>
<accession>A0A6V7VG87</accession>
<comment type="subcellular location">
    <subcellularLocation>
        <location evidence="1">Cytoplasm</location>
        <location evidence="1">P-body</location>
    </subcellularLocation>
</comment>
<dbReference type="Proteomes" id="UP000580250">
    <property type="component" value="Unassembled WGS sequence"/>
</dbReference>
<evidence type="ECO:0000256" key="3">
    <source>
        <dbReference type="SAM" id="MobiDB-lite"/>
    </source>
</evidence>
<dbReference type="OrthoDB" id="74835at2759"/>
<dbReference type="InterPro" id="IPR039900">
    <property type="entry name" value="Pat1-like"/>
</dbReference>
<name>A0A6V7VG87_MELEN</name>
<dbReference type="GO" id="GO:0000932">
    <property type="term" value="C:P-body"/>
    <property type="evidence" value="ECO:0007669"/>
    <property type="project" value="UniProtKB-SubCell"/>
</dbReference>
<evidence type="ECO:0000313" key="4">
    <source>
        <dbReference type="EMBL" id="CAD2173201.1"/>
    </source>
</evidence>
<organism evidence="4 5">
    <name type="scientific">Meloidogyne enterolobii</name>
    <name type="common">Root-knot nematode worm</name>
    <name type="synonym">Meloidogyne mayaguensis</name>
    <dbReference type="NCBI Taxonomy" id="390850"/>
    <lineage>
        <taxon>Eukaryota</taxon>
        <taxon>Metazoa</taxon>
        <taxon>Ecdysozoa</taxon>
        <taxon>Nematoda</taxon>
        <taxon>Chromadorea</taxon>
        <taxon>Rhabditida</taxon>
        <taxon>Tylenchina</taxon>
        <taxon>Tylenchomorpha</taxon>
        <taxon>Tylenchoidea</taxon>
        <taxon>Meloidogynidae</taxon>
        <taxon>Meloidogyninae</taxon>
        <taxon>Meloidogyne</taxon>
    </lineage>
</organism>
<feature type="region of interest" description="Disordered" evidence="3">
    <location>
        <begin position="1"/>
        <end position="22"/>
    </location>
</feature>
<evidence type="ECO:0000313" key="5">
    <source>
        <dbReference type="Proteomes" id="UP000580250"/>
    </source>
</evidence>
<dbReference type="EMBL" id="CAJEWN010000214">
    <property type="protein sequence ID" value="CAD2173201.1"/>
    <property type="molecule type" value="Genomic_DNA"/>
</dbReference>
<evidence type="ECO:0000256" key="2">
    <source>
        <dbReference type="ARBA" id="ARBA00022490"/>
    </source>
</evidence>
<dbReference type="PANTHER" id="PTHR21551:SF0">
    <property type="entry name" value="PROTEIN ASSOCIATED WITH TOPO II RELATED-1, ISOFORM A"/>
    <property type="match status" value="1"/>
</dbReference>
<gene>
    <name evidence="4" type="ORF">MENT_LOCUS24796</name>
</gene>
<dbReference type="GO" id="GO:0000290">
    <property type="term" value="P:deadenylation-dependent decapping of nuclear-transcribed mRNA"/>
    <property type="evidence" value="ECO:0007669"/>
    <property type="project" value="InterPro"/>
</dbReference>
<dbReference type="GO" id="GO:0033962">
    <property type="term" value="P:P-body assembly"/>
    <property type="evidence" value="ECO:0007669"/>
    <property type="project" value="TreeGrafter"/>
</dbReference>
<proteinExistence type="predicted"/>
<feature type="compositionally biased region" description="Polar residues" evidence="3">
    <location>
        <begin position="171"/>
        <end position="182"/>
    </location>
</feature>
<reference evidence="4 5" key="1">
    <citation type="submission" date="2020-08" db="EMBL/GenBank/DDBJ databases">
        <authorList>
            <person name="Koutsovoulos G."/>
            <person name="Danchin GJ E."/>
        </authorList>
    </citation>
    <scope>NUCLEOTIDE SEQUENCE [LARGE SCALE GENOMIC DNA]</scope>
</reference>
<keyword evidence="2" id="KW-0963">Cytoplasm</keyword>
<evidence type="ECO:0000256" key="1">
    <source>
        <dbReference type="ARBA" id="ARBA00004201"/>
    </source>
</evidence>
<protein>
    <submittedName>
        <fullName evidence="4">Uncharacterized protein</fullName>
    </submittedName>
</protein>
<sequence>MSDPALVPFQFDSDTEHPLGQPLDELSYDGTIPDEDIYDAINDETFGVETSLISAEESDLADFAIRTANLALDDSPTTSSKPPDPSLIPIPQMGSDHCLHFVSSTASERHIGADSNKPVRDRMFYDRSKNTNSSYADIDLSPSIWGTGTFNGINSLLDIYKGQQTFSHPMYESSNFNISPKSKSSRTDKKSPSPLTNLWPQFAHERTFPAMFGSDLESKFLREAISDSDDVVAQCASPTPISANDLERKLLEESMRNSLIEHGQKQKELSIQCQQQEKDILVSSVLSSPLSQQMTPQILNQPIFPPRTDYPPNWQQQLQHPFPLQSPGMPPPPFLIPPGMPSLQFPSVFNPMAFLQHPPPPDIARRMALHAAASTTATLQSGRQSVVTPHLVGAPILQRPPSQTMNQTPLHHLQNSPTIHSQQAMLAMVPASLHPRIEKQTKKSSLALPSGKTIADFALDPYAGLLSTKEREWLIKIHLIQCLGTGDPMTDDYYYAVWKQRNSLKKAPETWQKDARPPRYYSFDATFPSRDYIAPSFAGALGRPTHSSSCQPRQILSVHYDGEDDSIVDFAGNTKQTAATRQRRLRLILMKIEKAALALIDCRDIRRKLRFFEETAITEFIDKHEIVDRVERFAENISFINTCIFVPDQIPIVMLIQKGRQSVYDWLQFLCTKEERRQQGDNDKFIKYLCMVLETMDRWGKRIFDEESVQSFATDFCTLFTQITSRDELLSVLRSTNYGHSVINDSRLIQTMFFSLLTALIQICDSTNSILTLQQIETSGSICYFLFLMPASNCEVLPESTNNLSFSGVINWNFIKCWLNEQKMDGNRFVEGSVAQKICQAC</sequence>